<dbReference type="SUPFAM" id="SSF161098">
    <property type="entry name" value="MetI-like"/>
    <property type="match status" value="1"/>
</dbReference>
<feature type="transmembrane region" description="Helical" evidence="11">
    <location>
        <begin position="9"/>
        <end position="34"/>
    </location>
</feature>
<dbReference type="OrthoDB" id="9815445at2"/>
<dbReference type="Pfam" id="PF00528">
    <property type="entry name" value="BPD_transp_1"/>
    <property type="match status" value="1"/>
</dbReference>
<dbReference type="Proteomes" id="UP000199382">
    <property type="component" value="Unassembled WGS sequence"/>
</dbReference>
<evidence type="ECO:0000256" key="4">
    <source>
        <dbReference type="ARBA" id="ARBA00022448"/>
    </source>
</evidence>
<proteinExistence type="inferred from homology"/>
<keyword evidence="7 11" id="KW-0812">Transmembrane</keyword>
<evidence type="ECO:0000256" key="2">
    <source>
        <dbReference type="ARBA" id="ARBA00004651"/>
    </source>
</evidence>
<accession>A0A1G9DB77</accession>
<evidence type="ECO:0000256" key="8">
    <source>
        <dbReference type="ARBA" id="ARBA00022989"/>
    </source>
</evidence>
<evidence type="ECO:0000256" key="10">
    <source>
        <dbReference type="ARBA" id="ARBA00041109"/>
    </source>
</evidence>
<comment type="similarity">
    <text evidence="3">Belongs to the binding-protein-dependent transport system permease family. MalFG subfamily.</text>
</comment>
<dbReference type="InterPro" id="IPR000515">
    <property type="entry name" value="MetI-like"/>
</dbReference>
<gene>
    <name evidence="13" type="ORF">SAMN04488026_104635</name>
</gene>
<dbReference type="PROSITE" id="PS50928">
    <property type="entry name" value="ABC_TM1"/>
    <property type="match status" value="1"/>
</dbReference>
<dbReference type="Gene3D" id="1.10.3720.10">
    <property type="entry name" value="MetI-like"/>
    <property type="match status" value="1"/>
</dbReference>
<feature type="domain" description="ABC transmembrane type-1" evidence="12">
    <location>
        <begin position="70"/>
        <end position="262"/>
    </location>
</feature>
<dbReference type="GO" id="GO:0005886">
    <property type="term" value="C:plasma membrane"/>
    <property type="evidence" value="ECO:0007669"/>
    <property type="project" value="UniProtKB-SubCell"/>
</dbReference>
<dbReference type="InterPro" id="IPR035906">
    <property type="entry name" value="MetI-like_sf"/>
</dbReference>
<feature type="transmembrane region" description="Helical" evidence="11">
    <location>
        <begin position="108"/>
        <end position="130"/>
    </location>
</feature>
<organism evidence="13 14">
    <name type="scientific">Aliiruegeria lutimaris</name>
    <dbReference type="NCBI Taxonomy" id="571298"/>
    <lineage>
        <taxon>Bacteria</taxon>
        <taxon>Pseudomonadati</taxon>
        <taxon>Pseudomonadota</taxon>
        <taxon>Alphaproteobacteria</taxon>
        <taxon>Rhodobacterales</taxon>
        <taxon>Roseobacteraceae</taxon>
        <taxon>Aliiruegeria</taxon>
    </lineage>
</organism>
<feature type="transmembrane region" description="Helical" evidence="11">
    <location>
        <begin position="74"/>
        <end position="96"/>
    </location>
</feature>
<evidence type="ECO:0000256" key="9">
    <source>
        <dbReference type="ARBA" id="ARBA00023136"/>
    </source>
</evidence>
<dbReference type="InterPro" id="IPR050901">
    <property type="entry name" value="BP-dep_ABC_trans_perm"/>
</dbReference>
<dbReference type="CDD" id="cd06261">
    <property type="entry name" value="TM_PBP2"/>
    <property type="match status" value="1"/>
</dbReference>
<dbReference type="GO" id="GO:0055085">
    <property type="term" value="P:transmembrane transport"/>
    <property type="evidence" value="ECO:0007669"/>
    <property type="project" value="InterPro"/>
</dbReference>
<evidence type="ECO:0000256" key="1">
    <source>
        <dbReference type="ARBA" id="ARBA00002264"/>
    </source>
</evidence>
<name>A0A1G9DB77_9RHOB</name>
<dbReference type="RefSeq" id="WP_093160406.1">
    <property type="nucleotide sequence ID" value="NZ_FNEK01000046.1"/>
</dbReference>
<dbReference type="STRING" id="571298.SAMN04488026_104635"/>
<evidence type="ECO:0000256" key="5">
    <source>
        <dbReference type="ARBA" id="ARBA00022475"/>
    </source>
</evidence>
<dbReference type="EMBL" id="FNEK01000046">
    <property type="protein sequence ID" value="SDK61139.1"/>
    <property type="molecule type" value="Genomic_DNA"/>
</dbReference>
<reference evidence="13 14" key="1">
    <citation type="submission" date="2016-10" db="EMBL/GenBank/DDBJ databases">
        <authorList>
            <person name="de Groot N.N."/>
        </authorList>
    </citation>
    <scope>NUCLEOTIDE SEQUENCE [LARGE SCALE GENOMIC DNA]</scope>
    <source>
        <strain evidence="13 14">DSM 25294</strain>
    </source>
</reference>
<keyword evidence="6" id="KW-0762">Sugar transport</keyword>
<evidence type="ECO:0000256" key="3">
    <source>
        <dbReference type="ARBA" id="ARBA00009047"/>
    </source>
</evidence>
<keyword evidence="5" id="KW-1003">Cell membrane</keyword>
<keyword evidence="9 11" id="KW-0472">Membrane</keyword>
<dbReference type="AlphaFoldDB" id="A0A1G9DB77"/>
<evidence type="ECO:0000256" key="11">
    <source>
        <dbReference type="RuleBase" id="RU363032"/>
    </source>
</evidence>
<keyword evidence="8 11" id="KW-1133">Transmembrane helix</keyword>
<dbReference type="PANTHER" id="PTHR32243:SF50">
    <property type="entry name" value="MALTOSE_MALTODEXTRIN TRANSPORT SYSTEM PERMEASE PROTEIN MALG"/>
    <property type="match status" value="1"/>
</dbReference>
<keyword evidence="4 11" id="KW-0813">Transport</keyword>
<sequence>MQSKLIRSIVYWVILSPLVVVILFPFGVMFVTAVRPRDELFVFPPTWWFSEFRWGNFAEMWVKTSFGQALLNSVYVSVMSTLLALALSIPAAYALSRYRFPGKGAYRTFLLMTQMMSPIVLVLGLFRLMVALGMVNNLNSLVLTYAAFNMAFTIWMLQSYFNTIPRDLEEAAWIDGATHFSSLIRIFLPLAVPAMAVTGIFSFINAWNEFVLALTMIRSSDDFTLPVQIYSQVAGRYQVEWHHVMAGTVLATVPVAIVFSWLQKYLIRGMALGAVK</sequence>
<keyword evidence="14" id="KW-1185">Reference proteome</keyword>
<feature type="transmembrane region" description="Helical" evidence="11">
    <location>
        <begin position="241"/>
        <end position="262"/>
    </location>
</feature>
<evidence type="ECO:0000313" key="13">
    <source>
        <dbReference type="EMBL" id="SDK61139.1"/>
    </source>
</evidence>
<feature type="transmembrane region" description="Helical" evidence="11">
    <location>
        <begin position="182"/>
        <end position="204"/>
    </location>
</feature>
<evidence type="ECO:0000313" key="14">
    <source>
        <dbReference type="Proteomes" id="UP000199382"/>
    </source>
</evidence>
<protein>
    <recommendedName>
        <fullName evidence="10">Maltose/maltodextrin transport system permease protein MalG</fullName>
    </recommendedName>
</protein>
<feature type="transmembrane region" description="Helical" evidence="11">
    <location>
        <begin position="142"/>
        <end position="161"/>
    </location>
</feature>
<evidence type="ECO:0000256" key="6">
    <source>
        <dbReference type="ARBA" id="ARBA00022597"/>
    </source>
</evidence>
<dbReference type="PANTHER" id="PTHR32243">
    <property type="entry name" value="MALTOSE TRANSPORT SYSTEM PERMEASE-RELATED"/>
    <property type="match status" value="1"/>
</dbReference>
<evidence type="ECO:0000259" key="12">
    <source>
        <dbReference type="PROSITE" id="PS50928"/>
    </source>
</evidence>
<comment type="function">
    <text evidence="1">Part of the ABC transporter complex MalEFGK involved in maltose/maltodextrin import. Probably responsible for the translocation of the substrate across the membrane.</text>
</comment>
<evidence type="ECO:0000256" key="7">
    <source>
        <dbReference type="ARBA" id="ARBA00022692"/>
    </source>
</evidence>
<comment type="subcellular location">
    <subcellularLocation>
        <location evidence="2 11">Cell membrane</location>
        <topology evidence="2 11">Multi-pass membrane protein</topology>
    </subcellularLocation>
</comment>